<evidence type="ECO:0000259" key="5">
    <source>
        <dbReference type="PROSITE" id="PS50977"/>
    </source>
</evidence>
<dbReference type="RefSeq" id="WP_203809960.1">
    <property type="nucleotide sequence ID" value="NZ_BOMY01000034.1"/>
</dbReference>
<evidence type="ECO:0000313" key="7">
    <source>
        <dbReference type="Proteomes" id="UP000623608"/>
    </source>
</evidence>
<dbReference type="GO" id="GO:0000976">
    <property type="term" value="F:transcription cis-regulatory region binding"/>
    <property type="evidence" value="ECO:0007669"/>
    <property type="project" value="TreeGrafter"/>
</dbReference>
<evidence type="ECO:0000313" key="6">
    <source>
        <dbReference type="EMBL" id="GIF22457.1"/>
    </source>
</evidence>
<feature type="DNA-binding region" description="H-T-H motif" evidence="4">
    <location>
        <begin position="34"/>
        <end position="53"/>
    </location>
</feature>
<dbReference type="InterPro" id="IPR041347">
    <property type="entry name" value="MftR_C"/>
</dbReference>
<keyword evidence="1" id="KW-0805">Transcription regulation</keyword>
<gene>
    <name evidence="6" type="ORF">Ate02nite_51870</name>
</gene>
<dbReference type="Pfam" id="PF00440">
    <property type="entry name" value="TetR_N"/>
    <property type="match status" value="1"/>
</dbReference>
<dbReference type="InterPro" id="IPR050109">
    <property type="entry name" value="HTH-type_TetR-like_transc_reg"/>
</dbReference>
<dbReference type="Gene3D" id="1.10.357.10">
    <property type="entry name" value="Tetracycline Repressor, domain 2"/>
    <property type="match status" value="1"/>
</dbReference>
<sequence>MTEGLRERKKREMRRQLSDTAARLFLQHGFDAFRVSDVADACGVSEKTVFNYFPTKESLVLDQLEDTVSALRTGLADSSAPPVQAVLRILDTELTAMTAGLAESGDPGSAIAGYRRFGELIGSTASLRAYQSDTIDRCVAVAAELLAARAGLHPDDPEPQIAAIALVGLWRVQFQSLRRHLATTADPAKLHSEVTVDVHRAARLIEDGLASSWPRG</sequence>
<dbReference type="InterPro" id="IPR009057">
    <property type="entry name" value="Homeodomain-like_sf"/>
</dbReference>
<evidence type="ECO:0000256" key="2">
    <source>
        <dbReference type="ARBA" id="ARBA00023125"/>
    </source>
</evidence>
<evidence type="ECO:0000256" key="3">
    <source>
        <dbReference type="ARBA" id="ARBA00023163"/>
    </source>
</evidence>
<dbReference type="InterPro" id="IPR001647">
    <property type="entry name" value="HTH_TetR"/>
</dbReference>
<dbReference type="Pfam" id="PF17754">
    <property type="entry name" value="TetR_C_14"/>
    <property type="match status" value="1"/>
</dbReference>
<dbReference type="Proteomes" id="UP000623608">
    <property type="component" value="Unassembled WGS sequence"/>
</dbReference>
<keyword evidence="3" id="KW-0804">Transcription</keyword>
<keyword evidence="2 4" id="KW-0238">DNA-binding</keyword>
<dbReference type="EMBL" id="BOMY01000034">
    <property type="protein sequence ID" value="GIF22457.1"/>
    <property type="molecule type" value="Genomic_DNA"/>
</dbReference>
<proteinExistence type="predicted"/>
<dbReference type="GO" id="GO:0003700">
    <property type="term" value="F:DNA-binding transcription factor activity"/>
    <property type="evidence" value="ECO:0007669"/>
    <property type="project" value="TreeGrafter"/>
</dbReference>
<dbReference type="PANTHER" id="PTHR30055">
    <property type="entry name" value="HTH-TYPE TRANSCRIPTIONAL REGULATOR RUTR"/>
    <property type="match status" value="1"/>
</dbReference>
<comment type="caution">
    <text evidence="6">The sequence shown here is derived from an EMBL/GenBank/DDBJ whole genome shotgun (WGS) entry which is preliminary data.</text>
</comment>
<dbReference type="PROSITE" id="PS50977">
    <property type="entry name" value="HTH_TETR_2"/>
    <property type="match status" value="1"/>
</dbReference>
<name>A0A919NRF9_9ACTN</name>
<organism evidence="6 7">
    <name type="scientific">Paractinoplanes tereljensis</name>
    <dbReference type="NCBI Taxonomy" id="571912"/>
    <lineage>
        <taxon>Bacteria</taxon>
        <taxon>Bacillati</taxon>
        <taxon>Actinomycetota</taxon>
        <taxon>Actinomycetes</taxon>
        <taxon>Micromonosporales</taxon>
        <taxon>Micromonosporaceae</taxon>
        <taxon>Paractinoplanes</taxon>
    </lineage>
</organism>
<evidence type="ECO:0000256" key="1">
    <source>
        <dbReference type="ARBA" id="ARBA00023015"/>
    </source>
</evidence>
<feature type="domain" description="HTH tetR-type" evidence="5">
    <location>
        <begin position="11"/>
        <end position="71"/>
    </location>
</feature>
<dbReference type="AlphaFoldDB" id="A0A919NRF9"/>
<keyword evidence="7" id="KW-1185">Reference proteome</keyword>
<reference evidence="6" key="1">
    <citation type="submission" date="2021-01" db="EMBL/GenBank/DDBJ databases">
        <title>Whole genome shotgun sequence of Actinoplanes tereljensis NBRC 105297.</title>
        <authorList>
            <person name="Komaki H."/>
            <person name="Tamura T."/>
        </authorList>
    </citation>
    <scope>NUCLEOTIDE SEQUENCE</scope>
    <source>
        <strain evidence="6">NBRC 105297</strain>
    </source>
</reference>
<dbReference type="PANTHER" id="PTHR30055:SF234">
    <property type="entry name" value="HTH-TYPE TRANSCRIPTIONAL REGULATOR BETI"/>
    <property type="match status" value="1"/>
</dbReference>
<evidence type="ECO:0000256" key="4">
    <source>
        <dbReference type="PROSITE-ProRule" id="PRU00335"/>
    </source>
</evidence>
<dbReference type="PRINTS" id="PR00455">
    <property type="entry name" value="HTHTETR"/>
</dbReference>
<protein>
    <submittedName>
        <fullName evidence="6">TetR family transcriptional regulator</fullName>
    </submittedName>
</protein>
<accession>A0A919NRF9</accession>
<dbReference type="SUPFAM" id="SSF46689">
    <property type="entry name" value="Homeodomain-like"/>
    <property type="match status" value="1"/>
</dbReference>